<keyword evidence="2" id="KW-1185">Reference proteome</keyword>
<organism evidence="1 2">
    <name type="scientific">Thermoanaerobacter wiegelii Rt8.B1</name>
    <dbReference type="NCBI Taxonomy" id="697303"/>
    <lineage>
        <taxon>Bacteria</taxon>
        <taxon>Bacillati</taxon>
        <taxon>Bacillota</taxon>
        <taxon>Clostridia</taxon>
        <taxon>Thermoanaerobacterales</taxon>
        <taxon>Thermoanaerobacteraceae</taxon>
        <taxon>Thermoanaerobacter</taxon>
    </lineage>
</organism>
<accession>G2MV06</accession>
<dbReference type="RefSeq" id="WP_014062482.1">
    <property type="nucleotide sequence ID" value="NC_015958.1"/>
</dbReference>
<evidence type="ECO:0000313" key="2">
    <source>
        <dbReference type="Proteomes" id="UP000008276"/>
    </source>
</evidence>
<proteinExistence type="predicted"/>
<gene>
    <name evidence="1" type="ORF">Thewi_0737</name>
</gene>
<dbReference type="KEGG" id="twi:Thewi_0737"/>
<name>G2MV06_9THEO</name>
<evidence type="ECO:0000313" key="1">
    <source>
        <dbReference type="EMBL" id="AEM78185.1"/>
    </source>
</evidence>
<sequence>MKRNFLESYGGTYIWIFLHAFVIQDERLYEAYGEIDELKISKLADSVVRNIIHRGEDEARMIEKENDPEVLLKLLKGKCDPAYDSVKLS</sequence>
<dbReference type="EMBL" id="CP002991">
    <property type="protein sequence ID" value="AEM78185.1"/>
    <property type="molecule type" value="Genomic_DNA"/>
</dbReference>
<reference evidence="1 2" key="1">
    <citation type="submission" date="2011-08" db="EMBL/GenBank/DDBJ databases">
        <title>Complete sequence of Thermoanaerobacter wiegelii Rt8.B1.</title>
        <authorList>
            <consortium name="US DOE Joint Genome Institute"/>
            <person name="Lucas S."/>
            <person name="Han J."/>
            <person name="Lapidus A."/>
            <person name="Cheng J.-F."/>
            <person name="Goodwin L."/>
            <person name="Pitluck S."/>
            <person name="Peters L."/>
            <person name="Mikhailova N."/>
            <person name="Zeytun A."/>
            <person name="Daligault H."/>
            <person name="Detter J.C."/>
            <person name="Han C."/>
            <person name="Tapia R."/>
            <person name="Land M."/>
            <person name="Hauser L."/>
            <person name="Kyrpides N."/>
            <person name="Ivanova N."/>
            <person name="Pagani I."/>
            <person name="Hemme C."/>
            <person name="Woyke T."/>
        </authorList>
    </citation>
    <scope>NUCLEOTIDE SEQUENCE [LARGE SCALE GENOMIC DNA]</scope>
    <source>
        <strain evidence="1 2">Rt8.B1</strain>
    </source>
</reference>
<dbReference type="AlphaFoldDB" id="G2MV06"/>
<dbReference type="HOGENOM" id="CLU_2557207_0_0_9"/>
<protein>
    <submittedName>
        <fullName evidence="1">Uncharacterized protein</fullName>
    </submittedName>
</protein>
<dbReference type="Proteomes" id="UP000008276">
    <property type="component" value="Chromosome"/>
</dbReference>